<name>A0AAT9HBH0_9ACTN</name>
<dbReference type="InterPro" id="IPR025351">
    <property type="entry name" value="Pvc16_N"/>
</dbReference>
<feature type="region of interest" description="Disordered" evidence="1">
    <location>
        <begin position="288"/>
        <end position="316"/>
    </location>
</feature>
<accession>A0AAT9HBH0</accession>
<evidence type="ECO:0000256" key="1">
    <source>
        <dbReference type="SAM" id="MobiDB-lite"/>
    </source>
</evidence>
<feature type="region of interest" description="Disordered" evidence="1">
    <location>
        <begin position="189"/>
        <end position="271"/>
    </location>
</feature>
<dbReference type="Pfam" id="PF14065">
    <property type="entry name" value="Pvc16_N"/>
    <property type="match status" value="1"/>
</dbReference>
<gene>
    <name evidence="3" type="ORF">SHKM778_11240</name>
</gene>
<protein>
    <recommendedName>
        <fullName evidence="2">Pvc16 N-terminal domain-containing protein</fullName>
    </recommendedName>
</protein>
<evidence type="ECO:0000259" key="2">
    <source>
        <dbReference type="Pfam" id="PF14065"/>
    </source>
</evidence>
<dbReference type="EMBL" id="AP035768">
    <property type="protein sequence ID" value="BFO14736.1"/>
    <property type="molecule type" value="Genomic_DNA"/>
</dbReference>
<reference evidence="3" key="1">
    <citation type="submission" date="2024-06" db="EMBL/GenBank/DDBJ databases">
        <authorList>
            <consortium name="consrtm"/>
            <person name="Uemura M."/>
            <person name="Terahara T."/>
        </authorList>
    </citation>
    <scope>NUCLEOTIDE SEQUENCE</scope>
    <source>
        <strain evidence="3">KM77-8</strain>
    </source>
</reference>
<dbReference type="AlphaFoldDB" id="A0AAT9HBH0"/>
<evidence type="ECO:0000313" key="3">
    <source>
        <dbReference type="EMBL" id="BFO14736.1"/>
    </source>
</evidence>
<proteinExistence type="predicted"/>
<feature type="domain" description="Pvc16 N-terminal" evidence="2">
    <location>
        <begin position="4"/>
        <end position="179"/>
    </location>
</feature>
<reference evidence="3" key="2">
    <citation type="submission" date="2024-07" db="EMBL/GenBank/DDBJ databases">
        <title>Streptomyces haneummycinica sp. nov., a new antibiotic-producing actinobacterium isolated from marine sediment.</title>
        <authorList>
            <person name="Uemura M."/>
            <person name="Hamada M."/>
            <person name="Hirano S."/>
            <person name="Kobayashi K."/>
            <person name="Ohshiro T."/>
            <person name="Kobayashi T."/>
            <person name="Terahara T."/>
        </authorList>
    </citation>
    <scope>NUCLEOTIDE SEQUENCE</scope>
    <source>
        <strain evidence="3">KM77-8</strain>
    </source>
</reference>
<organism evidence="3">
    <name type="scientific">Streptomyces haneummycinicus</name>
    <dbReference type="NCBI Taxonomy" id="3074435"/>
    <lineage>
        <taxon>Bacteria</taxon>
        <taxon>Bacillati</taxon>
        <taxon>Actinomycetota</taxon>
        <taxon>Actinomycetes</taxon>
        <taxon>Kitasatosporales</taxon>
        <taxon>Streptomycetaceae</taxon>
        <taxon>Streptomyces</taxon>
    </lineage>
</organism>
<sequence>MIHEVDEGLRGLLAGSGLEASGVDVVFDAPTRDWAARRSAPTVCVFLYDIREDALRRGTGAGEVYDEDGHVVARRSPPRWFQLTYLVTAWASRPQDEHRLLSQVLGTLVAYDVLPPALLTGSLAELGLTVGLDAAGTGMDAPAAADVWSALGGELKASLGVRVRAPLAGVTRVSAPPVTEGLVVRTAAARQGEQAGPGRRLRYTEAGDPGADGFTGPRDRPPAPARRRRKETASRDTHRGARAVGAARGGRAAGAEAVAVRRDADPDPDDPYRGQYLTPEAAARVLDAPGGLDVPAGNPGSRRTARNWTRSHGGSGCPRSIWTCCWSPWHPTWTPASSGSTATSTTT</sequence>